<dbReference type="PRINTS" id="PR00081">
    <property type="entry name" value="GDHRDH"/>
</dbReference>
<name>A0A4S4M9B8_9AGAM</name>
<dbReference type="InterPro" id="IPR002347">
    <property type="entry name" value="SDR_fam"/>
</dbReference>
<evidence type="ECO:0000313" key="4">
    <source>
        <dbReference type="EMBL" id="THH21081.1"/>
    </source>
</evidence>
<evidence type="ECO:0000313" key="5">
    <source>
        <dbReference type="Proteomes" id="UP000310158"/>
    </source>
</evidence>
<dbReference type="SUPFAM" id="SSF51735">
    <property type="entry name" value="NAD(P)-binding Rossmann-fold domains"/>
    <property type="match status" value="1"/>
</dbReference>
<evidence type="ECO:0000256" key="1">
    <source>
        <dbReference type="ARBA" id="ARBA00006484"/>
    </source>
</evidence>
<dbReference type="EMBL" id="SGPL01000008">
    <property type="protein sequence ID" value="THH21081.1"/>
    <property type="molecule type" value="Genomic_DNA"/>
</dbReference>
<dbReference type="GO" id="GO:0016491">
    <property type="term" value="F:oxidoreductase activity"/>
    <property type="evidence" value="ECO:0007669"/>
    <property type="project" value="UniProtKB-KW"/>
</dbReference>
<protein>
    <submittedName>
        <fullName evidence="4">Uncharacterized protein</fullName>
    </submittedName>
</protein>
<dbReference type="Gene3D" id="3.40.50.720">
    <property type="entry name" value="NAD(P)-binding Rossmann-like Domain"/>
    <property type="match status" value="1"/>
</dbReference>
<sequence>MNRSYPVEVWCAIFAFACTDEGTTGCSLALVSRWTRQLSAHVRLQSLAAKDAKQLSRLADMLERTPREHRRTRFLTLSDSSVVYYVNGKIVQRLVGMDTYCSPLEARTVAEDVTRILATISSTLQILSMDLSHSACFPYTLVPVHLPVLQELAVKGKRSLPTTSAPFHPLPSLKRLHIHLTGCFSFGVEDWALLEDLPSIAPSLQYLHASGLVWSGGFPKYLRRTVYSTNSVRAALFNKLRIAIALTPPKNVVMNDSLVKAQYLATVEELEEMAKQDSEERMMLAGSRYIMHVFACMSMASEDTSAVLVLSLTAVGVVAGRLYYGVRGSRFMYHVPSAIHAAAPLDSRPNVLHPPYKHRKRLSTRSDASFLCNCWSYLVERPGVLQMALVVGVGCQPLIVGVDFCDASEQHPRATGGGGVAWSEDASVERKRCWITHPHLTELSSVSWTLLNYIKREIAEIAEVHCQLSPHFPPPKIRKFTFDSHKLHMSVVGLDEDLPVTVRNDVYPTIDPKTHYDGQTYAGKVVFITGASRGIGEETALQYARAGASLALVARKQATLDSVKAAILKEVFDAKVIAFPADVTHVEEIEKAIKATIDTFGRLDILIANAGVARPMEKPFAQHDPDGWWNTLEVNVRGVYNAVHFAIPYLQKTKGYVIAMSSSVAQLRFAHASDYAISKHALGRLVEFIVLENPDIKAFALHPGAIPTEMGRSSNAPVPLDDTVALPASTTLYLTSGRADWLSGRYVASVWDLGDVDRDWKTKIIEQNGLVSKLYIPQ</sequence>
<organism evidence="4 5">
    <name type="scientific">Bondarzewia mesenterica</name>
    <dbReference type="NCBI Taxonomy" id="1095465"/>
    <lineage>
        <taxon>Eukaryota</taxon>
        <taxon>Fungi</taxon>
        <taxon>Dikarya</taxon>
        <taxon>Basidiomycota</taxon>
        <taxon>Agaricomycotina</taxon>
        <taxon>Agaricomycetes</taxon>
        <taxon>Russulales</taxon>
        <taxon>Bondarzewiaceae</taxon>
        <taxon>Bondarzewia</taxon>
    </lineage>
</organism>
<accession>A0A4S4M9B8</accession>
<dbReference type="InterPro" id="IPR036291">
    <property type="entry name" value="NAD(P)-bd_dom_sf"/>
</dbReference>
<dbReference type="Proteomes" id="UP000310158">
    <property type="component" value="Unassembled WGS sequence"/>
</dbReference>
<comment type="similarity">
    <text evidence="1">Belongs to the short-chain dehydrogenases/reductases (SDR) family.</text>
</comment>
<dbReference type="AlphaFoldDB" id="A0A4S4M9B8"/>
<evidence type="ECO:0000256" key="2">
    <source>
        <dbReference type="ARBA" id="ARBA00022857"/>
    </source>
</evidence>
<evidence type="ECO:0000256" key="3">
    <source>
        <dbReference type="ARBA" id="ARBA00023002"/>
    </source>
</evidence>
<reference evidence="4 5" key="1">
    <citation type="submission" date="2019-02" db="EMBL/GenBank/DDBJ databases">
        <title>Genome sequencing of the rare red list fungi Bondarzewia mesenterica.</title>
        <authorList>
            <person name="Buettner E."/>
            <person name="Kellner H."/>
        </authorList>
    </citation>
    <scope>NUCLEOTIDE SEQUENCE [LARGE SCALE GENOMIC DNA]</scope>
    <source>
        <strain evidence="4 5">DSM 108281</strain>
    </source>
</reference>
<keyword evidence="2" id="KW-0521">NADP</keyword>
<gene>
    <name evidence="4" type="ORF">EW146_g417</name>
</gene>
<keyword evidence="3" id="KW-0560">Oxidoreductase</keyword>
<keyword evidence="5" id="KW-1185">Reference proteome</keyword>
<dbReference type="CDD" id="cd05233">
    <property type="entry name" value="SDR_c"/>
    <property type="match status" value="1"/>
</dbReference>
<dbReference type="Pfam" id="PF00106">
    <property type="entry name" value="adh_short"/>
    <property type="match status" value="1"/>
</dbReference>
<comment type="caution">
    <text evidence="4">The sequence shown here is derived from an EMBL/GenBank/DDBJ whole genome shotgun (WGS) entry which is preliminary data.</text>
</comment>
<dbReference type="PANTHER" id="PTHR43391">
    <property type="entry name" value="RETINOL DEHYDROGENASE-RELATED"/>
    <property type="match status" value="1"/>
</dbReference>
<proteinExistence type="inferred from homology"/>
<dbReference type="OrthoDB" id="1933717at2759"/>
<dbReference type="PANTHER" id="PTHR43391:SF14">
    <property type="entry name" value="DEHYDROGENASE_REDUCTASE SDR FAMILY PROTEIN 7-LIKE"/>
    <property type="match status" value="1"/>
</dbReference>